<dbReference type="RefSeq" id="WP_075049998.1">
    <property type="nucleotide sequence ID" value="NZ_CP006867.1"/>
</dbReference>
<dbReference type="InterPro" id="IPR012440">
    <property type="entry name" value="DUF1641"/>
</dbReference>
<keyword evidence="2" id="KW-1185">Reference proteome</keyword>
<dbReference type="PANTHER" id="PTHR38433">
    <property type="match status" value="1"/>
</dbReference>
<accession>A0A0U3E1Q3</accession>
<dbReference type="PANTHER" id="PTHR38433:SF1">
    <property type="entry name" value="DUF1641 DOMAIN-CONTAINING PROTEIN"/>
    <property type="match status" value="1"/>
</dbReference>
<sequence>MAEGKGNPITNLEVEKVEEATKALERLIDALAKLKENGMLDMIIALADMSEELMELGLNDRRLHHAMAAADGALNALEYVDPIVFKENVEYINECAVKALDNPKLLKELKPVGLGGLLKVMKDPDIGIGLALMLAIAKSLGRCLREKASLK</sequence>
<reference evidence="1 2" key="1">
    <citation type="submission" date="2013-11" db="EMBL/GenBank/DDBJ databases">
        <title>Comparative genomics of Ignicoccus.</title>
        <authorList>
            <person name="Podar M."/>
        </authorList>
    </citation>
    <scope>NUCLEOTIDE SEQUENCE [LARGE SCALE GENOMIC DNA]</scope>
    <source>
        <strain evidence="1 2">DSM 13165</strain>
    </source>
</reference>
<dbReference type="OrthoDB" id="56850at2157"/>
<dbReference type="AlphaFoldDB" id="A0A0U3E1Q3"/>
<organism evidence="1 2">
    <name type="scientific">Ignicoccus islandicus DSM 13165</name>
    <dbReference type="NCBI Taxonomy" id="940295"/>
    <lineage>
        <taxon>Archaea</taxon>
        <taxon>Thermoproteota</taxon>
        <taxon>Thermoprotei</taxon>
        <taxon>Desulfurococcales</taxon>
        <taxon>Desulfurococcaceae</taxon>
        <taxon>Ignicoccus</taxon>
    </lineage>
</organism>
<dbReference type="Pfam" id="PF07849">
    <property type="entry name" value="DUF1641"/>
    <property type="match status" value="1"/>
</dbReference>
<proteinExistence type="predicted"/>
<protein>
    <recommendedName>
        <fullName evidence="3">DUF1641 domain-containing protein</fullName>
    </recommendedName>
</protein>
<dbReference type="Proteomes" id="UP000060778">
    <property type="component" value="Chromosome"/>
</dbReference>
<evidence type="ECO:0000313" key="2">
    <source>
        <dbReference type="Proteomes" id="UP000060778"/>
    </source>
</evidence>
<name>A0A0U3E1Q3_9CREN</name>
<dbReference type="STRING" id="940295.EYM_05405"/>
<dbReference type="EMBL" id="CP006867">
    <property type="protein sequence ID" value="ALU11851.1"/>
    <property type="molecule type" value="Genomic_DNA"/>
</dbReference>
<evidence type="ECO:0000313" key="1">
    <source>
        <dbReference type="EMBL" id="ALU11851.1"/>
    </source>
</evidence>
<dbReference type="KEGG" id="iis:EYM_05405"/>
<evidence type="ECO:0008006" key="3">
    <source>
        <dbReference type="Google" id="ProtNLM"/>
    </source>
</evidence>
<gene>
    <name evidence="1" type="ORF">EYM_05405</name>
</gene>
<dbReference type="GeneID" id="30680464"/>